<protein>
    <recommendedName>
        <fullName evidence="10">Prenylcysteine lyase domain-containing protein</fullName>
    </recommendedName>
</protein>
<dbReference type="PANTHER" id="PTHR15944">
    <property type="entry name" value="FARNESYLCYSTEINE LYASE"/>
    <property type="match status" value="1"/>
</dbReference>
<evidence type="ECO:0000256" key="2">
    <source>
        <dbReference type="ARBA" id="ARBA00009967"/>
    </source>
</evidence>
<keyword evidence="12" id="KW-1185">Reference proteome</keyword>
<evidence type="ECO:0000259" key="10">
    <source>
        <dbReference type="Pfam" id="PF07156"/>
    </source>
</evidence>
<keyword evidence="3" id="KW-0285">Flavoprotein</keyword>
<feature type="region of interest" description="Disordered" evidence="8">
    <location>
        <begin position="56"/>
        <end position="86"/>
    </location>
</feature>
<dbReference type="PANTHER" id="PTHR15944:SF0">
    <property type="entry name" value="PRENYLCYSTEINE LYASE DOMAIN-CONTAINING PROTEIN"/>
    <property type="match status" value="1"/>
</dbReference>
<dbReference type="EMBL" id="KV748884">
    <property type="protein sequence ID" value="OCL12387.1"/>
    <property type="molecule type" value="Genomic_DNA"/>
</dbReference>
<dbReference type="InterPro" id="IPR036188">
    <property type="entry name" value="FAD/NAD-bd_sf"/>
</dbReference>
<keyword evidence="7" id="KW-0325">Glycoprotein</keyword>
<evidence type="ECO:0000256" key="6">
    <source>
        <dbReference type="ARBA" id="ARBA00023002"/>
    </source>
</evidence>
<evidence type="ECO:0000256" key="5">
    <source>
        <dbReference type="ARBA" id="ARBA00022827"/>
    </source>
</evidence>
<comment type="similarity">
    <text evidence="2">Belongs to the prenylcysteine oxidase family.</text>
</comment>
<evidence type="ECO:0000256" key="8">
    <source>
        <dbReference type="SAM" id="MobiDB-lite"/>
    </source>
</evidence>
<evidence type="ECO:0000313" key="11">
    <source>
        <dbReference type="EMBL" id="OCL12387.1"/>
    </source>
</evidence>
<keyword evidence="9" id="KW-1133">Transmembrane helix</keyword>
<accession>A0A8E2F873</accession>
<dbReference type="GO" id="GO:0030328">
    <property type="term" value="P:prenylcysteine catabolic process"/>
    <property type="evidence" value="ECO:0007669"/>
    <property type="project" value="InterPro"/>
</dbReference>
<name>A0A8E2F873_9PEZI</name>
<keyword evidence="5" id="KW-0274">FAD</keyword>
<evidence type="ECO:0000256" key="1">
    <source>
        <dbReference type="ARBA" id="ARBA00001974"/>
    </source>
</evidence>
<dbReference type="Gene3D" id="3.50.50.60">
    <property type="entry name" value="FAD/NAD(P)-binding domain"/>
    <property type="match status" value="1"/>
</dbReference>
<dbReference type="OrthoDB" id="437369at2759"/>
<keyword evidence="6" id="KW-0560">Oxidoreductase</keyword>
<dbReference type="Pfam" id="PF07156">
    <property type="entry name" value="Prenylcys_lyase"/>
    <property type="match status" value="1"/>
</dbReference>
<evidence type="ECO:0000256" key="3">
    <source>
        <dbReference type="ARBA" id="ARBA00022630"/>
    </source>
</evidence>
<feature type="domain" description="Prenylcysteine lyase" evidence="10">
    <location>
        <begin position="238"/>
        <end position="558"/>
    </location>
</feature>
<dbReference type="GO" id="GO:0001735">
    <property type="term" value="F:prenylcysteine oxidase activity"/>
    <property type="evidence" value="ECO:0007669"/>
    <property type="project" value="InterPro"/>
</dbReference>
<reference evidence="11 12" key="1">
    <citation type="journal article" date="2016" name="Nat. Commun.">
        <title>Ectomycorrhizal ecology is imprinted in the genome of the dominant symbiotic fungus Cenococcum geophilum.</title>
        <authorList>
            <consortium name="DOE Joint Genome Institute"/>
            <person name="Peter M."/>
            <person name="Kohler A."/>
            <person name="Ohm R.A."/>
            <person name="Kuo A."/>
            <person name="Krutzmann J."/>
            <person name="Morin E."/>
            <person name="Arend M."/>
            <person name="Barry K.W."/>
            <person name="Binder M."/>
            <person name="Choi C."/>
            <person name="Clum A."/>
            <person name="Copeland A."/>
            <person name="Grisel N."/>
            <person name="Haridas S."/>
            <person name="Kipfer T."/>
            <person name="LaButti K."/>
            <person name="Lindquist E."/>
            <person name="Lipzen A."/>
            <person name="Maire R."/>
            <person name="Meier B."/>
            <person name="Mihaltcheva S."/>
            <person name="Molinier V."/>
            <person name="Murat C."/>
            <person name="Poggeler S."/>
            <person name="Quandt C.A."/>
            <person name="Sperisen C."/>
            <person name="Tritt A."/>
            <person name="Tisserant E."/>
            <person name="Crous P.W."/>
            <person name="Henrissat B."/>
            <person name="Nehls U."/>
            <person name="Egli S."/>
            <person name="Spatafora J.W."/>
            <person name="Grigoriev I.V."/>
            <person name="Martin F.M."/>
        </authorList>
    </citation>
    <scope>NUCLEOTIDE SEQUENCE [LARGE SCALE GENOMIC DNA]</scope>
    <source>
        <strain evidence="11 12">CBS 207.34</strain>
    </source>
</reference>
<keyword evidence="4" id="KW-0732">Signal</keyword>
<evidence type="ECO:0000313" key="12">
    <source>
        <dbReference type="Proteomes" id="UP000250140"/>
    </source>
</evidence>
<dbReference type="Pfam" id="PF13450">
    <property type="entry name" value="NAD_binding_8"/>
    <property type="match status" value="1"/>
</dbReference>
<evidence type="ECO:0000256" key="7">
    <source>
        <dbReference type="ARBA" id="ARBA00023180"/>
    </source>
</evidence>
<sequence>MDSERAPLLPSYKEATTRERQRQPFLTWIFGFGFLGAVIVIIVLLLNPSNVPSTAPPLKPMPGPEPEPMPSPEPEPEPQPEPKPKPLPYHMLYHVAIVGAGPAGVFAAEQLRKNEGELDKPLSITVFERKPAVGGRLTTDWPLYPFNDYQQQPLLPESASIRSLSHGAILEAAEEYDVQPRPSDHKESIVYNVRGSFELTRPSNKASWTSWTRESYFFGNSCKKVKEVGNIAKSQLLQLYRDTMPVNSIQELVERHDLKNALSNGGLRILEEHDVPRIYMDDVLEGEIAIQYSQSMRSLNNLALGIGAYNADQGKSLQGGSMAETLQAMLDDNSVDLRLSTEVFGFRRFNATTWIVASRKQGTSSQPEYNMFDAVIVAAPFFPNDFEFENTKVRTTPRYIDYVNQHITWFTSSVEPDRDALGINATSPFPDRVIMRAPRSWPHPRGGQGFVEISDLGVISHRNTRVDQHLYRVLSEGRLEDRHLVVLLNGESPSWVGRHEIKTAYPKLYTRLDFPPIVFDDGFWSPLSIETVGTSVELSAWAGKNVASLVVAELAKRADD</sequence>
<organism evidence="11 12">
    <name type="scientific">Glonium stellatum</name>
    <dbReference type="NCBI Taxonomy" id="574774"/>
    <lineage>
        <taxon>Eukaryota</taxon>
        <taxon>Fungi</taxon>
        <taxon>Dikarya</taxon>
        <taxon>Ascomycota</taxon>
        <taxon>Pezizomycotina</taxon>
        <taxon>Dothideomycetes</taxon>
        <taxon>Pleosporomycetidae</taxon>
        <taxon>Gloniales</taxon>
        <taxon>Gloniaceae</taxon>
        <taxon>Glonium</taxon>
    </lineage>
</organism>
<gene>
    <name evidence="11" type="ORF">AOQ84DRAFT_437061</name>
</gene>
<dbReference type="GO" id="GO:0030327">
    <property type="term" value="P:prenylated protein catabolic process"/>
    <property type="evidence" value="ECO:0007669"/>
    <property type="project" value="TreeGrafter"/>
</dbReference>
<dbReference type="AlphaFoldDB" id="A0A8E2F873"/>
<evidence type="ECO:0000256" key="4">
    <source>
        <dbReference type="ARBA" id="ARBA00022729"/>
    </source>
</evidence>
<dbReference type="InterPro" id="IPR010795">
    <property type="entry name" value="Prenylcys_lyase"/>
</dbReference>
<keyword evidence="9" id="KW-0812">Transmembrane</keyword>
<keyword evidence="9" id="KW-0472">Membrane</keyword>
<proteinExistence type="inferred from homology"/>
<dbReference type="SUPFAM" id="SSF51905">
    <property type="entry name" value="FAD/NAD(P)-binding domain"/>
    <property type="match status" value="1"/>
</dbReference>
<dbReference type="InterPro" id="IPR017046">
    <property type="entry name" value="Prenylcysteine_Oxase1"/>
</dbReference>
<dbReference type="Proteomes" id="UP000250140">
    <property type="component" value="Unassembled WGS sequence"/>
</dbReference>
<feature type="transmembrane region" description="Helical" evidence="9">
    <location>
        <begin position="25"/>
        <end position="46"/>
    </location>
</feature>
<evidence type="ECO:0000256" key="9">
    <source>
        <dbReference type="SAM" id="Phobius"/>
    </source>
</evidence>
<comment type="cofactor">
    <cofactor evidence="1">
        <name>FAD</name>
        <dbReference type="ChEBI" id="CHEBI:57692"/>
    </cofactor>
</comment>